<dbReference type="FunFam" id="1.10.1200.10:FF:000007">
    <property type="entry name" value="Probable polyketide synthase pks17"/>
    <property type="match status" value="1"/>
</dbReference>
<evidence type="ECO:0000256" key="2">
    <source>
        <dbReference type="ARBA" id="ARBA00022553"/>
    </source>
</evidence>
<comment type="caution">
    <text evidence="6">The sequence shown here is derived from an EMBL/GenBank/DDBJ whole genome shotgun (WGS) entry which is preliminary data.</text>
</comment>
<dbReference type="SMART" id="SM01294">
    <property type="entry name" value="PKS_PP_betabranch"/>
    <property type="match status" value="1"/>
</dbReference>
<organism evidence="6 7">
    <name type="scientific">Kitasatospora aureofaciens</name>
    <name type="common">Streptomyces aureofaciens</name>
    <dbReference type="NCBI Taxonomy" id="1894"/>
    <lineage>
        <taxon>Bacteria</taxon>
        <taxon>Bacillati</taxon>
        <taxon>Actinomycetota</taxon>
        <taxon>Actinomycetes</taxon>
        <taxon>Kitasatosporales</taxon>
        <taxon>Streptomycetaceae</taxon>
        <taxon>Kitasatospora</taxon>
    </lineage>
</organism>
<evidence type="ECO:0000313" key="7">
    <source>
        <dbReference type="Proteomes" id="UP000610124"/>
    </source>
</evidence>
<dbReference type="SMART" id="SM00823">
    <property type="entry name" value="PKS_PP"/>
    <property type="match status" value="1"/>
</dbReference>
<keyword evidence="2" id="KW-0597">Phosphoprotein</keyword>
<dbReference type="InterPro" id="IPR006162">
    <property type="entry name" value="Ppantetheine_attach_site"/>
</dbReference>
<dbReference type="AlphaFoldDB" id="A0A8H9I0Y2"/>
<evidence type="ECO:0000259" key="5">
    <source>
        <dbReference type="PROSITE" id="PS50075"/>
    </source>
</evidence>
<sequence length="242" mass="25592">MPPLTEEQGLALLDAAMTLDEPYLVPIGRAAGPSRMPGAVPALLRGLVRGARRVAESGGGSTGTVTALAARLAGLREGDRLRHLTGLVRTEAAAVLGHGSAQSVEADRDFHDLGVDSLTALELRNRLTAVTGLRLPATLVFDHPTPAVLAAHLLGVLLDRRDTADGAALLGQLDRLDEALADGDTDRATRDALSLRLRRMLEKLRILDAQNAEDGVAERLEAASADEVLAFIDNELGRLSDR</sequence>
<dbReference type="PROSITE" id="PS50075">
    <property type="entry name" value="CARRIER"/>
    <property type="match status" value="1"/>
</dbReference>
<dbReference type="GO" id="GO:0031177">
    <property type="term" value="F:phosphopantetheine binding"/>
    <property type="evidence" value="ECO:0007669"/>
    <property type="project" value="InterPro"/>
</dbReference>
<dbReference type="InterPro" id="IPR036736">
    <property type="entry name" value="ACP-like_sf"/>
</dbReference>
<keyword evidence="1" id="KW-0596">Phosphopantetheine</keyword>
<reference evidence="6" key="1">
    <citation type="journal article" date="2014" name="Int. J. Syst. Evol. Microbiol.">
        <title>Complete genome sequence of Corynebacterium casei LMG S-19264T (=DSM 44701T), isolated from a smear-ripened cheese.</title>
        <authorList>
            <consortium name="US DOE Joint Genome Institute (JGI-PGF)"/>
            <person name="Walter F."/>
            <person name="Albersmeier A."/>
            <person name="Kalinowski J."/>
            <person name="Ruckert C."/>
        </authorList>
    </citation>
    <scope>NUCLEOTIDE SEQUENCE</scope>
    <source>
        <strain evidence="6">JCM 4434</strain>
    </source>
</reference>
<dbReference type="InterPro" id="IPR009081">
    <property type="entry name" value="PP-bd_ACP"/>
</dbReference>
<dbReference type="PROSITE" id="PS00012">
    <property type="entry name" value="PHOSPHOPANTETHEINE"/>
    <property type="match status" value="1"/>
</dbReference>
<reference evidence="6" key="2">
    <citation type="submission" date="2020-09" db="EMBL/GenBank/DDBJ databases">
        <authorList>
            <person name="Sun Q."/>
            <person name="Ohkuma M."/>
        </authorList>
    </citation>
    <scope>NUCLEOTIDE SEQUENCE</scope>
    <source>
        <strain evidence="6">JCM 4434</strain>
    </source>
</reference>
<dbReference type="PANTHER" id="PTHR43775">
    <property type="entry name" value="FATTY ACID SYNTHASE"/>
    <property type="match status" value="1"/>
</dbReference>
<keyword evidence="4" id="KW-0511">Multifunctional enzyme</keyword>
<dbReference type="InterPro" id="IPR050091">
    <property type="entry name" value="PKS_NRPS_Biosynth_Enz"/>
</dbReference>
<proteinExistence type="predicted"/>
<gene>
    <name evidence="6" type="ORF">GCM10010502_74680</name>
</gene>
<evidence type="ECO:0000256" key="1">
    <source>
        <dbReference type="ARBA" id="ARBA00022450"/>
    </source>
</evidence>
<feature type="domain" description="Carrier" evidence="5">
    <location>
        <begin position="82"/>
        <end position="157"/>
    </location>
</feature>
<dbReference type="PANTHER" id="PTHR43775:SF51">
    <property type="entry name" value="INACTIVE PHENOLPHTHIOCEROL SYNTHESIS POLYKETIDE SYNTHASE TYPE I PKS1-RELATED"/>
    <property type="match status" value="1"/>
</dbReference>
<dbReference type="SUPFAM" id="SSF47336">
    <property type="entry name" value="ACP-like"/>
    <property type="match status" value="1"/>
</dbReference>
<name>A0A8H9I0Y2_KITAU</name>
<evidence type="ECO:0000256" key="4">
    <source>
        <dbReference type="ARBA" id="ARBA00023268"/>
    </source>
</evidence>
<keyword evidence="3" id="KW-0808">Transferase</keyword>
<dbReference type="GO" id="GO:0017000">
    <property type="term" value="P:antibiotic biosynthetic process"/>
    <property type="evidence" value="ECO:0007669"/>
    <property type="project" value="UniProtKB-ARBA"/>
</dbReference>
<protein>
    <recommendedName>
        <fullName evidence="5">Carrier domain-containing protein</fullName>
    </recommendedName>
</protein>
<dbReference type="Proteomes" id="UP000610124">
    <property type="component" value="Unassembled WGS sequence"/>
</dbReference>
<evidence type="ECO:0000313" key="6">
    <source>
        <dbReference type="EMBL" id="GGV09119.1"/>
    </source>
</evidence>
<evidence type="ECO:0000256" key="3">
    <source>
        <dbReference type="ARBA" id="ARBA00022679"/>
    </source>
</evidence>
<accession>A0A8H9I0Y2</accession>
<dbReference type="GO" id="GO:0006633">
    <property type="term" value="P:fatty acid biosynthetic process"/>
    <property type="evidence" value="ECO:0007669"/>
    <property type="project" value="TreeGrafter"/>
</dbReference>
<dbReference type="InterPro" id="IPR020806">
    <property type="entry name" value="PKS_PP-bd"/>
</dbReference>
<dbReference type="Gene3D" id="1.10.1200.10">
    <property type="entry name" value="ACP-like"/>
    <property type="match status" value="1"/>
</dbReference>
<dbReference type="EMBL" id="BMUB01000075">
    <property type="protein sequence ID" value="GGV09119.1"/>
    <property type="molecule type" value="Genomic_DNA"/>
</dbReference>
<dbReference type="Pfam" id="PF00550">
    <property type="entry name" value="PP-binding"/>
    <property type="match status" value="1"/>
</dbReference>
<dbReference type="GO" id="GO:0004312">
    <property type="term" value="F:fatty acid synthase activity"/>
    <property type="evidence" value="ECO:0007669"/>
    <property type="project" value="TreeGrafter"/>
</dbReference>